<comment type="function">
    <text evidence="7">Part of the ABC transporter complex PotABCD involved in spermidine/putrescine import. Responsible for energy coupling to the transport system.</text>
</comment>
<reference evidence="10" key="1">
    <citation type="submission" date="2016-10" db="EMBL/GenBank/DDBJ databases">
        <authorList>
            <person name="Varghese N."/>
            <person name="Submissions S."/>
        </authorList>
    </citation>
    <scope>NUCLEOTIDE SEQUENCE [LARGE SCALE GENOMIC DNA]</scope>
    <source>
        <strain evidence="10">DSM 3384</strain>
    </source>
</reference>
<dbReference type="RefSeq" id="WP_139169043.1">
    <property type="nucleotide sequence ID" value="NZ_FNLL01000009.1"/>
</dbReference>
<dbReference type="Gene3D" id="2.40.50.100">
    <property type="match status" value="1"/>
</dbReference>
<organism evidence="9 10">
    <name type="scientific">Desulfobacula phenolica</name>
    <dbReference type="NCBI Taxonomy" id="90732"/>
    <lineage>
        <taxon>Bacteria</taxon>
        <taxon>Pseudomonadati</taxon>
        <taxon>Thermodesulfobacteriota</taxon>
        <taxon>Desulfobacteria</taxon>
        <taxon>Desulfobacterales</taxon>
        <taxon>Desulfobacteraceae</taxon>
        <taxon>Desulfobacula</taxon>
    </lineage>
</organism>
<keyword evidence="1 7" id="KW-0813">Transport</keyword>
<feature type="domain" description="ABC transporter" evidence="8">
    <location>
        <begin position="4"/>
        <end position="234"/>
    </location>
</feature>
<evidence type="ECO:0000256" key="3">
    <source>
        <dbReference type="ARBA" id="ARBA00022741"/>
    </source>
</evidence>
<dbReference type="Gene3D" id="3.40.50.300">
    <property type="entry name" value="P-loop containing nucleotide triphosphate hydrolases"/>
    <property type="match status" value="1"/>
</dbReference>
<evidence type="ECO:0000256" key="4">
    <source>
        <dbReference type="ARBA" id="ARBA00022840"/>
    </source>
</evidence>
<evidence type="ECO:0000256" key="1">
    <source>
        <dbReference type="ARBA" id="ARBA00022448"/>
    </source>
</evidence>
<evidence type="ECO:0000256" key="2">
    <source>
        <dbReference type="ARBA" id="ARBA00022475"/>
    </source>
</evidence>
<dbReference type="SUPFAM" id="SSF52540">
    <property type="entry name" value="P-loop containing nucleoside triphosphate hydrolases"/>
    <property type="match status" value="1"/>
</dbReference>
<evidence type="ECO:0000259" key="8">
    <source>
        <dbReference type="PROSITE" id="PS50893"/>
    </source>
</evidence>
<dbReference type="InterPro" id="IPR017871">
    <property type="entry name" value="ABC_transporter-like_CS"/>
</dbReference>
<dbReference type="AlphaFoldDB" id="A0A1H2ILU2"/>
<dbReference type="NCBIfam" id="TIGR01187">
    <property type="entry name" value="potA"/>
    <property type="match status" value="1"/>
</dbReference>
<evidence type="ECO:0000256" key="5">
    <source>
        <dbReference type="ARBA" id="ARBA00022967"/>
    </source>
</evidence>
<dbReference type="InterPro" id="IPR003593">
    <property type="entry name" value="AAA+_ATPase"/>
</dbReference>
<sequence length="349" mass="39145">MKAVVLKNVEKSFNGTMACADISLSINRGEFFTFLGPSGCGKTTILRLIAGFIRPDKGKIFLKDKDITHLAPEKRKVGMVFQNYALFPFMSVSENIAYGLKIQKRPEKEIQEKLETYIAMVGMDGFEDRNIAELSGGEQQRVALARSLAIEPAVLLLDEPLSNLDARLRDRMRLEIKSLQKRLGITTIFVTHDQTEALTMSDRIAVFNKGRCIQTGTPEDIYANPVNSFVAKFIGDTNLFAVDMKNGNPCVCNDLLVRLNRPVLAQSKFISIRPQDIILSKKSDKKSNTFKGRVEDIQLNGTWIEYCIKVKGIDFKATALNTTANKLNITIFDDIYVSFETNSLKILDN</sequence>
<evidence type="ECO:0000313" key="10">
    <source>
        <dbReference type="Proteomes" id="UP000199608"/>
    </source>
</evidence>
<dbReference type="PROSITE" id="PS00211">
    <property type="entry name" value="ABC_TRANSPORTER_1"/>
    <property type="match status" value="1"/>
</dbReference>
<evidence type="ECO:0000313" key="9">
    <source>
        <dbReference type="EMBL" id="SDU45127.1"/>
    </source>
</evidence>
<keyword evidence="2 7" id="KW-1003">Cell membrane</keyword>
<dbReference type="InterPro" id="IPR027417">
    <property type="entry name" value="P-loop_NTPase"/>
</dbReference>
<evidence type="ECO:0000256" key="6">
    <source>
        <dbReference type="ARBA" id="ARBA00023136"/>
    </source>
</evidence>
<proteinExistence type="inferred from homology"/>
<keyword evidence="6 7" id="KW-0472">Membrane</keyword>
<dbReference type="GO" id="GO:0016887">
    <property type="term" value="F:ATP hydrolysis activity"/>
    <property type="evidence" value="ECO:0007669"/>
    <property type="project" value="InterPro"/>
</dbReference>
<comment type="subunit">
    <text evidence="7">The complex is composed of two ATP-binding proteins (PotA), two transmembrane proteins (PotB and PotC) and a solute-binding protein (PotD).</text>
</comment>
<dbReference type="PANTHER" id="PTHR42781:SF4">
    <property type="entry name" value="SPERMIDINE_PUTRESCINE IMPORT ATP-BINDING PROTEIN POTA"/>
    <property type="match status" value="1"/>
</dbReference>
<dbReference type="InterPro" id="IPR008995">
    <property type="entry name" value="Mo/tungstate-bd_C_term_dom"/>
</dbReference>
<dbReference type="GO" id="GO:0005524">
    <property type="term" value="F:ATP binding"/>
    <property type="evidence" value="ECO:0007669"/>
    <property type="project" value="UniProtKB-KW"/>
</dbReference>
<dbReference type="PANTHER" id="PTHR42781">
    <property type="entry name" value="SPERMIDINE/PUTRESCINE IMPORT ATP-BINDING PROTEIN POTA"/>
    <property type="match status" value="1"/>
</dbReference>
<dbReference type="SMART" id="SM00382">
    <property type="entry name" value="AAA"/>
    <property type="match status" value="1"/>
</dbReference>
<dbReference type="FunFam" id="3.40.50.300:FF:000133">
    <property type="entry name" value="Spermidine/putrescine import ATP-binding protein PotA"/>
    <property type="match status" value="1"/>
</dbReference>
<dbReference type="SUPFAM" id="SSF50331">
    <property type="entry name" value="MOP-like"/>
    <property type="match status" value="1"/>
</dbReference>
<dbReference type="Pfam" id="PF00005">
    <property type="entry name" value="ABC_tran"/>
    <property type="match status" value="1"/>
</dbReference>
<name>A0A1H2ILU2_9BACT</name>
<keyword evidence="5 7" id="KW-1278">Translocase</keyword>
<keyword evidence="10" id="KW-1185">Reference proteome</keyword>
<dbReference type="GO" id="GO:0015847">
    <property type="term" value="P:putrescine transport"/>
    <property type="evidence" value="ECO:0007669"/>
    <property type="project" value="UniProtKB-ARBA"/>
</dbReference>
<dbReference type="Proteomes" id="UP000199608">
    <property type="component" value="Unassembled WGS sequence"/>
</dbReference>
<protein>
    <recommendedName>
        <fullName evidence="7">Spermidine/putrescine import ATP-binding protein PotA</fullName>
        <ecNumber evidence="7">7.6.2.11</ecNumber>
    </recommendedName>
</protein>
<dbReference type="InterPro" id="IPR050093">
    <property type="entry name" value="ABC_SmlMolc_Importer"/>
</dbReference>
<comment type="catalytic activity">
    <reaction evidence="7">
        <text>ATP + H2O + polyamine-[polyamine-binding protein]Side 1 = ADP + phosphate + polyamineSide 2 + [polyamine-binding protein]Side 1.</text>
        <dbReference type="EC" id="7.6.2.11"/>
    </reaction>
</comment>
<accession>A0A1H2ILU2</accession>
<dbReference type="InterPro" id="IPR013611">
    <property type="entry name" value="Transp-assoc_OB_typ2"/>
</dbReference>
<dbReference type="GO" id="GO:0043190">
    <property type="term" value="C:ATP-binding cassette (ABC) transporter complex"/>
    <property type="evidence" value="ECO:0007669"/>
    <property type="project" value="InterPro"/>
</dbReference>
<keyword evidence="4 7" id="KW-0067">ATP-binding</keyword>
<dbReference type="EC" id="7.6.2.11" evidence="7"/>
<dbReference type="Pfam" id="PF08402">
    <property type="entry name" value="TOBE_2"/>
    <property type="match status" value="1"/>
</dbReference>
<dbReference type="InterPro" id="IPR005893">
    <property type="entry name" value="PotA-like"/>
</dbReference>
<dbReference type="GO" id="GO:0015417">
    <property type="term" value="F:ABC-type polyamine transporter activity"/>
    <property type="evidence" value="ECO:0007669"/>
    <property type="project" value="UniProtKB-EC"/>
</dbReference>
<gene>
    <name evidence="7" type="primary">potA</name>
    <name evidence="9" type="ORF">SAMN04487931_1094</name>
</gene>
<dbReference type="InterPro" id="IPR003439">
    <property type="entry name" value="ABC_transporter-like_ATP-bd"/>
</dbReference>
<comment type="similarity">
    <text evidence="7">Belongs to the ABC transporter superfamily. Spermidine/putrescine importer (TC 3.A.1.11.1) family.</text>
</comment>
<dbReference type="PROSITE" id="PS50893">
    <property type="entry name" value="ABC_TRANSPORTER_2"/>
    <property type="match status" value="1"/>
</dbReference>
<keyword evidence="3 7" id="KW-0547">Nucleotide-binding</keyword>
<evidence type="ECO:0000256" key="7">
    <source>
        <dbReference type="RuleBase" id="RU364083"/>
    </source>
</evidence>
<dbReference type="EMBL" id="FNLL01000009">
    <property type="protein sequence ID" value="SDU45127.1"/>
    <property type="molecule type" value="Genomic_DNA"/>
</dbReference>